<evidence type="ECO:0000259" key="3">
    <source>
        <dbReference type="PROSITE" id="PS51186"/>
    </source>
</evidence>
<dbReference type="EMBL" id="CP043505">
    <property type="protein sequence ID" value="QEO16320.1"/>
    <property type="molecule type" value="Genomic_DNA"/>
</dbReference>
<evidence type="ECO:0000256" key="2">
    <source>
        <dbReference type="ARBA" id="ARBA00023315"/>
    </source>
</evidence>
<evidence type="ECO:0000256" key="1">
    <source>
        <dbReference type="ARBA" id="ARBA00022679"/>
    </source>
</evidence>
<keyword evidence="1 4" id="KW-0808">Transferase</keyword>
<dbReference type="PANTHER" id="PTHR43877">
    <property type="entry name" value="AMINOALKYLPHOSPHONATE N-ACETYLTRANSFERASE-RELATED-RELATED"/>
    <property type="match status" value="1"/>
</dbReference>
<dbReference type="GO" id="GO:0016747">
    <property type="term" value="F:acyltransferase activity, transferring groups other than amino-acyl groups"/>
    <property type="evidence" value="ECO:0007669"/>
    <property type="project" value="InterPro"/>
</dbReference>
<dbReference type="PANTHER" id="PTHR43877:SF2">
    <property type="entry name" value="AMINOALKYLPHOSPHONATE N-ACETYLTRANSFERASE-RELATED"/>
    <property type="match status" value="1"/>
</dbReference>
<dbReference type="InterPro" id="IPR016181">
    <property type="entry name" value="Acyl_CoA_acyltransferase"/>
</dbReference>
<keyword evidence="2" id="KW-0012">Acyltransferase</keyword>
<evidence type="ECO:0000313" key="5">
    <source>
        <dbReference type="Proteomes" id="UP000324678"/>
    </source>
</evidence>
<dbReference type="OrthoDB" id="5243635at2"/>
<dbReference type="AlphaFoldDB" id="A0A5C1YM45"/>
<dbReference type="InterPro" id="IPR000182">
    <property type="entry name" value="GNAT_dom"/>
</dbReference>
<dbReference type="Pfam" id="PF00583">
    <property type="entry name" value="Acetyltransf_1"/>
    <property type="match status" value="1"/>
</dbReference>
<gene>
    <name evidence="4" type="ORF">FLP10_17165</name>
</gene>
<keyword evidence="5" id="KW-1185">Reference proteome</keyword>
<proteinExistence type="predicted"/>
<organism evidence="4 5">
    <name type="scientific">Agromyces intestinalis</name>
    <dbReference type="NCBI Taxonomy" id="2592652"/>
    <lineage>
        <taxon>Bacteria</taxon>
        <taxon>Bacillati</taxon>
        <taxon>Actinomycetota</taxon>
        <taxon>Actinomycetes</taxon>
        <taxon>Micrococcales</taxon>
        <taxon>Microbacteriaceae</taxon>
        <taxon>Agromyces</taxon>
    </lineage>
</organism>
<feature type="domain" description="N-acetyltransferase" evidence="3">
    <location>
        <begin position="1"/>
        <end position="149"/>
    </location>
</feature>
<dbReference type="Proteomes" id="UP000324678">
    <property type="component" value="Chromosome"/>
</dbReference>
<dbReference type="KEGG" id="ail:FLP10_17165"/>
<name>A0A5C1YM45_9MICO</name>
<dbReference type="SUPFAM" id="SSF55729">
    <property type="entry name" value="Acyl-CoA N-acyltransferases (Nat)"/>
    <property type="match status" value="1"/>
</dbReference>
<reference evidence="4 5" key="1">
    <citation type="submission" date="2019-09" db="EMBL/GenBank/DDBJ databases">
        <title>Genome sequencing of strain KACC 19306.</title>
        <authorList>
            <person name="Heo J."/>
            <person name="Kim S.-J."/>
            <person name="Kim J.-S."/>
            <person name="Hong S.-B."/>
            <person name="Kwon S.-W."/>
        </authorList>
    </citation>
    <scope>NUCLEOTIDE SEQUENCE [LARGE SCALE GENOMIC DNA]</scope>
    <source>
        <strain evidence="4 5">KACC 19306</strain>
    </source>
</reference>
<dbReference type="PROSITE" id="PS51186">
    <property type="entry name" value="GNAT"/>
    <property type="match status" value="1"/>
</dbReference>
<dbReference type="Gene3D" id="3.40.630.30">
    <property type="match status" value="1"/>
</dbReference>
<protein>
    <submittedName>
        <fullName evidence="4">GNAT family N-acetyltransferase</fullName>
    </submittedName>
</protein>
<sequence>MAAADVDAVARIWREGWADAHLGHVPAALVAARTSGSFTERAHDRVDDTIVATRADAVAGFVMIDGDQVDQLYLDRAARGSGIGAVLLGAEEQAIVAAGYGRAWLAVATGNNGARRFYERQGWADEGPFVHHAPTPDGGVAVDCHRFVSAAAARARQT</sequence>
<evidence type="ECO:0000313" key="4">
    <source>
        <dbReference type="EMBL" id="QEO16320.1"/>
    </source>
</evidence>
<dbReference type="InterPro" id="IPR050832">
    <property type="entry name" value="Bact_Acetyltransf"/>
</dbReference>
<accession>A0A5C1YM45</accession>